<dbReference type="NCBIfam" id="TIGR02492">
    <property type="entry name" value="flgK_ends"/>
    <property type="match status" value="1"/>
</dbReference>
<comment type="subcellular location">
    <subcellularLocation>
        <location evidence="1">Bacterial flagellum basal body</location>
    </subcellularLocation>
    <subcellularLocation>
        <location evidence="2 7">Secreted</location>
    </subcellularLocation>
</comment>
<evidence type="ECO:0000313" key="12">
    <source>
        <dbReference type="Proteomes" id="UP000244932"/>
    </source>
</evidence>
<evidence type="ECO:0000256" key="6">
    <source>
        <dbReference type="ARBA" id="ARBA00023143"/>
    </source>
</evidence>
<dbReference type="RefSeq" id="WP_108781637.1">
    <property type="nucleotide sequence ID" value="NZ_OMKW01000002.1"/>
</dbReference>
<evidence type="ECO:0000256" key="7">
    <source>
        <dbReference type="RuleBase" id="RU362065"/>
    </source>
</evidence>
<keyword evidence="5 7" id="KW-0964">Secreted</keyword>
<dbReference type="GO" id="GO:0009424">
    <property type="term" value="C:bacterial-type flagellum hook"/>
    <property type="evidence" value="ECO:0007669"/>
    <property type="project" value="UniProtKB-UniRule"/>
</dbReference>
<dbReference type="PRINTS" id="PR01005">
    <property type="entry name" value="FLGHOOKAP1"/>
</dbReference>
<dbReference type="Pfam" id="PF06429">
    <property type="entry name" value="Flg_bbr_C"/>
    <property type="match status" value="1"/>
</dbReference>
<dbReference type="GO" id="GO:0005198">
    <property type="term" value="F:structural molecule activity"/>
    <property type="evidence" value="ECO:0007669"/>
    <property type="project" value="UniProtKB-UniRule"/>
</dbReference>
<dbReference type="GO" id="GO:0005576">
    <property type="term" value="C:extracellular region"/>
    <property type="evidence" value="ECO:0007669"/>
    <property type="project" value="UniProtKB-SubCell"/>
</dbReference>
<keyword evidence="11" id="KW-0969">Cilium</keyword>
<sequence>MSLSSALSNSASGLNAAARGMQTVSDNVANALTPGYVRRSPDVASRAGGGVAIGADLRQDAQRLSAERRQADASIGSAQAKATALDRVATAFGIPGTEHTLSAMLAKLGGALDAAALTPENRQTLIDVTDAASRLSGRINDIAATLMGERQRADTAVAKAVDRLNTGLAEVEGLNQSIVIARAQGSPTASLQDQRDGVIDRLSDILPLRRVERETGEIALFSTRGAALLDGDRAILAFDQTRGIGFAQNLTTAVSIDGRTDTARLLSGGALGANLDLRDVFLPQMTQDLNGFTSALVIRFQDADPDRGTNPGLFAVNDAVLAAPGGDQLPLELSLAPQYDPAKGGDATNLRGTLAPATDGARHLAMAAALDPGVDGLQSRAVDVSVAAISTADRSNQSLAAAQAVGLAALEAEQTATSVNTDAELQTLLAYETAYAANARVIAAVDEMLRRLLEI</sequence>
<dbReference type="InterPro" id="IPR010930">
    <property type="entry name" value="Flg_bb/hook_C_dom"/>
</dbReference>
<evidence type="ECO:0000313" key="11">
    <source>
        <dbReference type="EMBL" id="SPF28886.1"/>
    </source>
</evidence>
<evidence type="ECO:0000259" key="8">
    <source>
        <dbReference type="Pfam" id="PF00460"/>
    </source>
</evidence>
<accession>A0A2R8A9K3</accession>
<organism evidence="11 12">
    <name type="scientific">Pontivivens insulae</name>
    <dbReference type="NCBI Taxonomy" id="1639689"/>
    <lineage>
        <taxon>Bacteria</taxon>
        <taxon>Pseudomonadati</taxon>
        <taxon>Pseudomonadota</taxon>
        <taxon>Alphaproteobacteria</taxon>
        <taxon>Rhodobacterales</taxon>
        <taxon>Paracoccaceae</taxon>
        <taxon>Pontivivens</taxon>
    </lineage>
</organism>
<name>A0A2R8A9K3_9RHOB</name>
<dbReference type="Pfam" id="PF00460">
    <property type="entry name" value="Flg_bb_rod"/>
    <property type="match status" value="1"/>
</dbReference>
<dbReference type="PANTHER" id="PTHR30033">
    <property type="entry name" value="FLAGELLAR HOOK-ASSOCIATED PROTEIN 1"/>
    <property type="match status" value="1"/>
</dbReference>
<dbReference type="PANTHER" id="PTHR30033:SF2">
    <property type="entry name" value="FLAGELLAR HOOK PROTEIN"/>
    <property type="match status" value="1"/>
</dbReference>
<evidence type="ECO:0000256" key="3">
    <source>
        <dbReference type="ARBA" id="ARBA00009677"/>
    </source>
</evidence>
<feature type="domain" description="Flagellar basal body rod protein N-terminal" evidence="8">
    <location>
        <begin position="8"/>
        <end position="36"/>
    </location>
</feature>
<evidence type="ECO:0000256" key="4">
    <source>
        <dbReference type="ARBA" id="ARBA00016244"/>
    </source>
</evidence>
<dbReference type="EMBL" id="OMKW01000002">
    <property type="protein sequence ID" value="SPF28886.1"/>
    <property type="molecule type" value="Genomic_DNA"/>
</dbReference>
<dbReference type="InterPro" id="IPR053927">
    <property type="entry name" value="FlgK_helical"/>
</dbReference>
<evidence type="ECO:0000256" key="2">
    <source>
        <dbReference type="ARBA" id="ARBA00004613"/>
    </source>
</evidence>
<dbReference type="Proteomes" id="UP000244932">
    <property type="component" value="Unassembled WGS sequence"/>
</dbReference>
<feature type="domain" description="Flagellar hook-associated protein FlgK helical" evidence="10">
    <location>
        <begin position="97"/>
        <end position="300"/>
    </location>
</feature>
<dbReference type="InterPro" id="IPR002371">
    <property type="entry name" value="FlgK"/>
</dbReference>
<reference evidence="11 12" key="1">
    <citation type="submission" date="2018-03" db="EMBL/GenBank/DDBJ databases">
        <authorList>
            <person name="Keele B.F."/>
        </authorList>
    </citation>
    <scope>NUCLEOTIDE SEQUENCE [LARGE SCALE GENOMIC DNA]</scope>
    <source>
        <strain evidence="11 12">CeCT 8812</strain>
    </source>
</reference>
<protein>
    <recommendedName>
        <fullName evidence="4 7">Flagellar hook-associated protein 1</fullName>
        <shortName evidence="7">HAP1</shortName>
    </recommendedName>
</protein>
<dbReference type="Pfam" id="PF22638">
    <property type="entry name" value="FlgK_D1"/>
    <property type="match status" value="1"/>
</dbReference>
<comment type="similarity">
    <text evidence="3 7">Belongs to the flagella basal body rod proteins family.</text>
</comment>
<dbReference type="AlphaFoldDB" id="A0A2R8A9K3"/>
<evidence type="ECO:0000259" key="10">
    <source>
        <dbReference type="Pfam" id="PF22638"/>
    </source>
</evidence>
<dbReference type="InterPro" id="IPR001444">
    <property type="entry name" value="Flag_bb_rod_N"/>
</dbReference>
<dbReference type="GO" id="GO:0044780">
    <property type="term" value="P:bacterial-type flagellum assembly"/>
    <property type="evidence" value="ECO:0007669"/>
    <property type="project" value="InterPro"/>
</dbReference>
<proteinExistence type="inferred from homology"/>
<keyword evidence="12" id="KW-1185">Reference proteome</keyword>
<keyword evidence="11" id="KW-0966">Cell projection</keyword>
<evidence type="ECO:0000256" key="5">
    <source>
        <dbReference type="ARBA" id="ARBA00022525"/>
    </source>
</evidence>
<dbReference type="GO" id="GO:0009425">
    <property type="term" value="C:bacterial-type flagellum basal body"/>
    <property type="evidence" value="ECO:0007669"/>
    <property type="project" value="UniProtKB-SubCell"/>
</dbReference>
<keyword evidence="11" id="KW-0282">Flagellum</keyword>
<feature type="domain" description="Flagellar basal-body/hook protein C-terminal" evidence="9">
    <location>
        <begin position="419"/>
        <end position="454"/>
    </location>
</feature>
<evidence type="ECO:0000259" key="9">
    <source>
        <dbReference type="Pfam" id="PF06429"/>
    </source>
</evidence>
<dbReference type="OrthoDB" id="7181295at2"/>
<gene>
    <name evidence="7 11" type="primary">flgK</name>
    <name evidence="11" type="ORF">POI8812_01189</name>
</gene>
<evidence type="ECO:0000256" key="1">
    <source>
        <dbReference type="ARBA" id="ARBA00004117"/>
    </source>
</evidence>
<keyword evidence="6 7" id="KW-0975">Bacterial flagellum</keyword>